<dbReference type="Proteomes" id="UP000076096">
    <property type="component" value="Chromosome"/>
</dbReference>
<accession>A0A143C6S6</accession>
<protein>
    <submittedName>
        <fullName evidence="2">Uncharacterized protein</fullName>
    </submittedName>
</protein>
<feature type="region of interest" description="Disordered" evidence="1">
    <location>
        <begin position="39"/>
        <end position="61"/>
    </location>
</feature>
<feature type="compositionally biased region" description="Basic and acidic residues" evidence="1">
    <location>
        <begin position="52"/>
        <end position="61"/>
    </location>
</feature>
<evidence type="ECO:0000256" key="1">
    <source>
        <dbReference type="SAM" id="MobiDB-lite"/>
    </source>
</evidence>
<sequence length="61" mass="6680">MQTRMKDLAVVLPAGKAPFFTDAERATMRLAEAVTRPAGTTWGLSWPTGHGRGHEQGTRTR</sequence>
<evidence type="ECO:0000313" key="2">
    <source>
        <dbReference type="EMBL" id="AMW12869.1"/>
    </source>
</evidence>
<organism evidence="2 3">
    <name type="scientific">Streptomyces qaidamensis</name>
    <dbReference type="NCBI Taxonomy" id="1783515"/>
    <lineage>
        <taxon>Bacteria</taxon>
        <taxon>Bacillati</taxon>
        <taxon>Actinomycetota</taxon>
        <taxon>Actinomycetes</taxon>
        <taxon>Kitasatosporales</taxon>
        <taxon>Streptomycetaceae</taxon>
        <taxon>Streptomyces</taxon>
        <taxon>Streptomyces aurantiacus group</taxon>
    </lineage>
</organism>
<reference evidence="3" key="1">
    <citation type="submission" date="2016-04" db="EMBL/GenBank/DDBJ databases">
        <authorList>
            <person name="Zhang B."/>
        </authorList>
    </citation>
    <scope>NUCLEOTIDE SEQUENCE [LARGE SCALE GENOMIC DNA]</scope>
    <source>
        <strain evidence="3">S10</strain>
    </source>
</reference>
<dbReference type="KEGG" id="stsi:A4E84_27300"/>
<dbReference type="RefSeq" id="WP_062929073.1">
    <property type="nucleotide sequence ID" value="NZ_CP015098.1"/>
</dbReference>
<dbReference type="STRING" id="1783515.A4E84_27300"/>
<name>A0A143C6S6_9ACTN</name>
<gene>
    <name evidence="2" type="ORF">A4E84_27300</name>
</gene>
<dbReference type="EMBL" id="CP015098">
    <property type="protein sequence ID" value="AMW12869.1"/>
    <property type="molecule type" value="Genomic_DNA"/>
</dbReference>
<keyword evidence="3" id="KW-1185">Reference proteome</keyword>
<proteinExistence type="predicted"/>
<evidence type="ECO:0000313" key="3">
    <source>
        <dbReference type="Proteomes" id="UP000076096"/>
    </source>
</evidence>
<dbReference type="AlphaFoldDB" id="A0A143C6S6"/>